<dbReference type="Gene3D" id="3.90.180.10">
    <property type="entry name" value="Medium-chain alcohol dehydrogenases, catalytic domain"/>
    <property type="match status" value="1"/>
</dbReference>
<dbReference type="AlphaFoldDB" id="A0A4Y7PYW1"/>
<dbReference type="VEuPathDB" id="FungiDB:BD410DRAFT_899491"/>
<keyword evidence="4" id="KW-1185">Reference proteome</keyword>
<dbReference type="PANTHER" id="PTHR43205">
    <property type="entry name" value="PROSTAGLANDIN REDUCTASE"/>
    <property type="match status" value="1"/>
</dbReference>
<dbReference type="SUPFAM" id="SSF50129">
    <property type="entry name" value="GroES-like"/>
    <property type="match status" value="1"/>
</dbReference>
<dbReference type="InterPro" id="IPR036291">
    <property type="entry name" value="NAD(P)-bd_dom_sf"/>
</dbReference>
<dbReference type="InterPro" id="IPR045010">
    <property type="entry name" value="MDR_fam"/>
</dbReference>
<keyword evidence="1" id="KW-0560">Oxidoreductase</keyword>
<organism evidence="3 4">
    <name type="scientific">Rickenella mellea</name>
    <dbReference type="NCBI Taxonomy" id="50990"/>
    <lineage>
        <taxon>Eukaryota</taxon>
        <taxon>Fungi</taxon>
        <taxon>Dikarya</taxon>
        <taxon>Basidiomycota</taxon>
        <taxon>Agaricomycotina</taxon>
        <taxon>Agaricomycetes</taxon>
        <taxon>Hymenochaetales</taxon>
        <taxon>Rickenellaceae</taxon>
        <taxon>Rickenella</taxon>
    </lineage>
</organism>
<dbReference type="EMBL" id="ML170187">
    <property type="protein sequence ID" value="TDL20587.1"/>
    <property type="molecule type" value="Genomic_DNA"/>
</dbReference>
<sequence length="345" mass="37860">MPTRNARVLFNEVPTGYPEPGKTDKYDDSQTIDLENVPLNGGFLVKILYLSIDPYMRGRMRAPTTKSYSPPFTIGEPLQNNGVGVIIRSENPDIKAGDHVHGFFPFQEYYVTANAKAYRVLPKDQNIPWSVYLGACGMTGKTAYYGWTAYAEAKKGETVFVSTGAGPVGSVVIQLAKKQGLKVIASAGSDEKVEFMKSIGADVAFNYKKESTKEVLEKNGPINIYWDHVGGQTLEAAIDAAAPYARFIECGMISQYNVSAENPPYAPKNLTQIVGKCLNLRGFLVTPLEEKYRDEFYATIPPMVAKGEIKFLEDITEGLEGTGKAIYEVQAGKNHGKSIIRVAAE</sequence>
<evidence type="ECO:0000256" key="1">
    <source>
        <dbReference type="ARBA" id="ARBA00023002"/>
    </source>
</evidence>
<gene>
    <name evidence="3" type="ORF">BD410DRAFT_899491</name>
</gene>
<dbReference type="GO" id="GO:0016628">
    <property type="term" value="F:oxidoreductase activity, acting on the CH-CH group of donors, NAD or NADP as acceptor"/>
    <property type="evidence" value="ECO:0007669"/>
    <property type="project" value="InterPro"/>
</dbReference>
<dbReference type="OrthoDB" id="809632at2759"/>
<evidence type="ECO:0000313" key="3">
    <source>
        <dbReference type="EMBL" id="TDL20587.1"/>
    </source>
</evidence>
<dbReference type="CDD" id="cd05288">
    <property type="entry name" value="PGDH"/>
    <property type="match status" value="1"/>
</dbReference>
<proteinExistence type="predicted"/>
<accession>A0A4Y7PYW1</accession>
<dbReference type="Proteomes" id="UP000294933">
    <property type="component" value="Unassembled WGS sequence"/>
</dbReference>
<dbReference type="Pfam" id="PF00107">
    <property type="entry name" value="ADH_zinc_N"/>
    <property type="match status" value="1"/>
</dbReference>
<dbReference type="InterPro" id="IPR041694">
    <property type="entry name" value="ADH_N_2"/>
</dbReference>
<dbReference type="Gene3D" id="3.40.50.720">
    <property type="entry name" value="NAD(P)-binding Rossmann-like Domain"/>
    <property type="match status" value="1"/>
</dbReference>
<reference evidence="3 4" key="1">
    <citation type="submission" date="2018-06" db="EMBL/GenBank/DDBJ databases">
        <title>A transcriptomic atlas of mushroom development highlights an independent origin of complex multicellularity.</title>
        <authorList>
            <consortium name="DOE Joint Genome Institute"/>
            <person name="Krizsan K."/>
            <person name="Almasi E."/>
            <person name="Merenyi Z."/>
            <person name="Sahu N."/>
            <person name="Viragh M."/>
            <person name="Koszo T."/>
            <person name="Mondo S."/>
            <person name="Kiss B."/>
            <person name="Balint B."/>
            <person name="Kues U."/>
            <person name="Barry K."/>
            <person name="Hegedus J.C."/>
            <person name="Henrissat B."/>
            <person name="Johnson J."/>
            <person name="Lipzen A."/>
            <person name="Ohm R."/>
            <person name="Nagy I."/>
            <person name="Pangilinan J."/>
            <person name="Yan J."/>
            <person name="Xiong Y."/>
            <person name="Grigoriev I.V."/>
            <person name="Hibbett D.S."/>
            <person name="Nagy L.G."/>
        </authorList>
    </citation>
    <scope>NUCLEOTIDE SEQUENCE [LARGE SCALE GENOMIC DNA]</scope>
    <source>
        <strain evidence="3 4">SZMC22713</strain>
    </source>
</reference>
<dbReference type="Pfam" id="PF16884">
    <property type="entry name" value="ADH_N_2"/>
    <property type="match status" value="1"/>
</dbReference>
<dbReference type="FunFam" id="3.40.50.720:FF:000121">
    <property type="entry name" value="Prostaglandin reductase 2"/>
    <property type="match status" value="1"/>
</dbReference>
<dbReference type="InterPro" id="IPR020843">
    <property type="entry name" value="ER"/>
</dbReference>
<evidence type="ECO:0000313" key="4">
    <source>
        <dbReference type="Proteomes" id="UP000294933"/>
    </source>
</evidence>
<dbReference type="PANTHER" id="PTHR43205:SF7">
    <property type="entry name" value="PROSTAGLANDIN REDUCTASE 1"/>
    <property type="match status" value="1"/>
</dbReference>
<feature type="domain" description="Enoyl reductase (ER)" evidence="2">
    <location>
        <begin position="27"/>
        <end position="340"/>
    </location>
</feature>
<dbReference type="STRING" id="50990.A0A4Y7PYW1"/>
<dbReference type="InterPro" id="IPR013149">
    <property type="entry name" value="ADH-like_C"/>
</dbReference>
<protein>
    <submittedName>
        <fullName evidence="3">NAD-P-binding protein</fullName>
    </submittedName>
</protein>
<dbReference type="SUPFAM" id="SSF51735">
    <property type="entry name" value="NAD(P)-binding Rossmann-fold domains"/>
    <property type="match status" value="1"/>
</dbReference>
<dbReference type="InterPro" id="IPR011032">
    <property type="entry name" value="GroES-like_sf"/>
</dbReference>
<dbReference type="SMART" id="SM00829">
    <property type="entry name" value="PKS_ER"/>
    <property type="match status" value="1"/>
</dbReference>
<name>A0A4Y7PYW1_9AGAM</name>
<evidence type="ECO:0000259" key="2">
    <source>
        <dbReference type="SMART" id="SM00829"/>
    </source>
</evidence>